<dbReference type="Pfam" id="PF00023">
    <property type="entry name" value="Ank"/>
    <property type="match status" value="1"/>
</dbReference>
<organism evidence="4 5">
    <name type="scientific">Rhynchophorus ferrugineus</name>
    <name type="common">Red palm weevil</name>
    <name type="synonym">Curculio ferrugineus</name>
    <dbReference type="NCBI Taxonomy" id="354439"/>
    <lineage>
        <taxon>Eukaryota</taxon>
        <taxon>Metazoa</taxon>
        <taxon>Ecdysozoa</taxon>
        <taxon>Arthropoda</taxon>
        <taxon>Hexapoda</taxon>
        <taxon>Insecta</taxon>
        <taxon>Pterygota</taxon>
        <taxon>Neoptera</taxon>
        <taxon>Endopterygota</taxon>
        <taxon>Coleoptera</taxon>
        <taxon>Polyphaga</taxon>
        <taxon>Cucujiformia</taxon>
        <taxon>Curculionidae</taxon>
        <taxon>Dryophthorinae</taxon>
        <taxon>Rhynchophorus</taxon>
    </lineage>
</organism>
<dbReference type="FunFam" id="1.25.40.20:FF:000466">
    <property type="entry name" value="Mann-cup, isoform B"/>
    <property type="match status" value="1"/>
</dbReference>
<dbReference type="SMART" id="SM00248">
    <property type="entry name" value="ANK"/>
    <property type="match status" value="8"/>
</dbReference>
<dbReference type="Pfam" id="PF12796">
    <property type="entry name" value="Ank_2"/>
    <property type="match status" value="2"/>
</dbReference>
<accession>A0A834IC42</accession>
<evidence type="ECO:0000256" key="1">
    <source>
        <dbReference type="ARBA" id="ARBA00022737"/>
    </source>
</evidence>
<dbReference type="EMBL" id="JAACXV010010940">
    <property type="protein sequence ID" value="KAF7275273.1"/>
    <property type="molecule type" value="Genomic_DNA"/>
</dbReference>
<keyword evidence="5" id="KW-1185">Reference proteome</keyword>
<comment type="caution">
    <text evidence="4">The sequence shown here is derived from an EMBL/GenBank/DDBJ whole genome shotgun (WGS) entry which is preliminary data.</text>
</comment>
<gene>
    <name evidence="4" type="ORF">GWI33_012025</name>
</gene>
<feature type="repeat" description="ANK" evidence="3">
    <location>
        <begin position="157"/>
        <end position="189"/>
    </location>
</feature>
<dbReference type="Pfam" id="PF13637">
    <property type="entry name" value="Ank_4"/>
    <property type="match status" value="1"/>
</dbReference>
<dbReference type="Proteomes" id="UP000625711">
    <property type="component" value="Unassembled WGS sequence"/>
</dbReference>
<evidence type="ECO:0000256" key="2">
    <source>
        <dbReference type="ARBA" id="ARBA00023043"/>
    </source>
</evidence>
<name>A0A834IC42_RHYFE</name>
<dbReference type="PANTHER" id="PTHR24180:SF45">
    <property type="entry name" value="POLY [ADP-RIBOSE] POLYMERASE TANKYRASE"/>
    <property type="match status" value="1"/>
</dbReference>
<evidence type="ECO:0000313" key="5">
    <source>
        <dbReference type="Proteomes" id="UP000625711"/>
    </source>
</evidence>
<sequence>MRLTSKIGDSKNGFKISLSQDIAAWKHSKGDPVNEKDAIYNELVDQVKHSIPGARLSFGLRNRLEKLPFEARKEIVNRSRLGCGPLFIACKKGELEIVEYLLRFCGANIEQRGLYEVQEDRSTHVVTPLWCAAVSGKLSVVAVLLKAGADINAVSDSGSTPIRSACFMTHFEVVKYLVKHGADINKPNYNGGTCLINSVQSAVLCEFLLKHGADVNAKDIQNKTALHYAIQEHRLETTKLLLKYGANHNAVSRYGDDALQMACLKGATRIFEYLTINVYYSPEQLANAHELMGATFLDEHNDLTVCLNHWKQALRIRQENELLPKQPQLTPHEGYRNQKEFESLEELESVSTDLDAVRIQSLLIAERILGAHHKDTIFRLMYRGASYADVVRYQRCIELWRRALQLRIEKDTILYTDTCFTAQALIRLMVDYKIKSVQNKINNTQQRFHDILETFKLLTSNAADVKPLLSIRPQYKRQLEFFEKMVKCITHLIYLMVETIETPENREIVKNLVKDVLRKDIRCVGVGDTILHLCLSRLNTIKSSYFADEEPTIVFPHLGVLEVLLESNAVVNAKNESGWTPLHVATKAYNFDNDVVKLLLKYGAHLDQPDSQSRTPLESISDLVRHHVADLSLINYTSLKCLCASLIVQNKIPYSGQIPKTLENFVKLHEP</sequence>
<dbReference type="PROSITE" id="PS50297">
    <property type="entry name" value="ANK_REP_REGION"/>
    <property type="match status" value="4"/>
</dbReference>
<dbReference type="SUPFAM" id="SSF48403">
    <property type="entry name" value="Ankyrin repeat"/>
    <property type="match status" value="2"/>
</dbReference>
<feature type="repeat" description="ANK" evidence="3">
    <location>
        <begin position="577"/>
        <end position="611"/>
    </location>
</feature>
<reference evidence="4" key="1">
    <citation type="submission" date="2020-08" db="EMBL/GenBank/DDBJ databases">
        <title>Genome sequencing and assembly of the red palm weevil Rhynchophorus ferrugineus.</title>
        <authorList>
            <person name="Dias G.B."/>
            <person name="Bergman C.M."/>
            <person name="Manee M."/>
        </authorList>
    </citation>
    <scope>NUCLEOTIDE SEQUENCE</scope>
    <source>
        <strain evidence="4">AA-2017</strain>
        <tissue evidence="4">Whole larva</tissue>
    </source>
</reference>
<dbReference type="InterPro" id="IPR036770">
    <property type="entry name" value="Ankyrin_rpt-contain_sf"/>
</dbReference>
<proteinExistence type="predicted"/>
<evidence type="ECO:0000313" key="4">
    <source>
        <dbReference type="EMBL" id="KAF7275273.1"/>
    </source>
</evidence>
<dbReference type="Gene3D" id="1.25.40.20">
    <property type="entry name" value="Ankyrin repeat-containing domain"/>
    <property type="match status" value="3"/>
</dbReference>
<feature type="repeat" description="ANK" evidence="3">
    <location>
        <begin position="124"/>
        <end position="156"/>
    </location>
</feature>
<feature type="repeat" description="ANK" evidence="3">
    <location>
        <begin position="221"/>
        <end position="253"/>
    </location>
</feature>
<protein>
    <submittedName>
        <fullName evidence="4">Uncharacterized protein</fullName>
    </submittedName>
</protein>
<dbReference type="OrthoDB" id="3246549at2759"/>
<keyword evidence="1" id="KW-0677">Repeat</keyword>
<keyword evidence="2 3" id="KW-0040">ANK repeat</keyword>
<dbReference type="InterPro" id="IPR051637">
    <property type="entry name" value="Ank_repeat_dom-contain_49"/>
</dbReference>
<dbReference type="PRINTS" id="PR01415">
    <property type="entry name" value="ANKYRIN"/>
</dbReference>
<dbReference type="PROSITE" id="PS50088">
    <property type="entry name" value="ANK_REPEAT"/>
    <property type="match status" value="4"/>
</dbReference>
<dbReference type="PANTHER" id="PTHR24180">
    <property type="entry name" value="CYCLIN-DEPENDENT KINASE INHIBITOR 2C-RELATED"/>
    <property type="match status" value="1"/>
</dbReference>
<evidence type="ECO:0000256" key="3">
    <source>
        <dbReference type="PROSITE-ProRule" id="PRU00023"/>
    </source>
</evidence>
<dbReference type="AlphaFoldDB" id="A0A834IC42"/>
<dbReference type="InterPro" id="IPR002110">
    <property type="entry name" value="Ankyrin_rpt"/>
</dbReference>